<dbReference type="Pfam" id="PF13183">
    <property type="entry name" value="Fer4_8"/>
    <property type="match status" value="1"/>
</dbReference>
<dbReference type="GO" id="GO:0022904">
    <property type="term" value="P:respiratory electron transport chain"/>
    <property type="evidence" value="ECO:0007669"/>
    <property type="project" value="TreeGrafter"/>
</dbReference>
<reference evidence="5 6" key="1">
    <citation type="submission" date="2016-11" db="EMBL/GenBank/DDBJ databases">
        <authorList>
            <person name="Jaros S."/>
            <person name="Januszkiewicz K."/>
            <person name="Wedrychowicz H."/>
        </authorList>
    </citation>
    <scope>NUCLEOTIDE SEQUENCE [LARGE SCALE GENOMIC DNA]</scope>
    <source>
        <strain evidence="5 6">DSM 27406</strain>
    </source>
</reference>
<dbReference type="RefSeq" id="WP_073083793.1">
    <property type="nucleotide sequence ID" value="NZ_FRBL01000006.1"/>
</dbReference>
<proteinExistence type="inferred from homology"/>
<evidence type="ECO:0000313" key="5">
    <source>
        <dbReference type="EMBL" id="SHM14609.1"/>
    </source>
</evidence>
<name>A0A1M7GFH1_9BACT</name>
<sequence>MEHYNMNLTLKVWRQKNKNDQGRFETLQAKNISSEMSFLEMFDVVNEELINEGKEPIAFDHDCREGICGMCSMHINGRAHGPWDGTTTCQLHMRAFKDGDTITVEPWRAGAFPVLKDLTVDRSAFDRIIEAGGYVSVNTGNAQDANNIPVEKHKADLAFAAAACIGCGACVAACKNSSAMLFVSAKVSQLALLPQGQPEKRTRALNMVAQMDKEGFGSCTNTGACEAECPKEISLTNIARLNREFINAGFTTEK</sequence>
<dbReference type="Gene3D" id="1.10.1060.10">
    <property type="entry name" value="Alpha-helical ferredoxin"/>
    <property type="match status" value="1"/>
</dbReference>
<dbReference type="SUPFAM" id="SSF46548">
    <property type="entry name" value="alpha-helical ferredoxin"/>
    <property type="match status" value="1"/>
</dbReference>
<dbReference type="EMBL" id="FRBL01000006">
    <property type="protein sequence ID" value="SHM14609.1"/>
    <property type="molecule type" value="Genomic_DNA"/>
</dbReference>
<evidence type="ECO:0000256" key="2">
    <source>
        <dbReference type="ARBA" id="ARBA00009433"/>
    </source>
</evidence>
<dbReference type="InterPro" id="IPR036010">
    <property type="entry name" value="2Fe-2S_ferredoxin-like_sf"/>
</dbReference>
<dbReference type="InterPro" id="IPR025192">
    <property type="entry name" value="Succ_DH/fum_Rdtase_N"/>
</dbReference>
<keyword evidence="6" id="KW-1185">Reference proteome</keyword>
<dbReference type="GO" id="GO:0009055">
    <property type="term" value="F:electron transfer activity"/>
    <property type="evidence" value="ECO:0007669"/>
    <property type="project" value="InterPro"/>
</dbReference>
<dbReference type="OrthoDB" id="9804391at2"/>
<organism evidence="5 6">
    <name type="scientific">Chitinophaga jiangningensis</name>
    <dbReference type="NCBI Taxonomy" id="1419482"/>
    <lineage>
        <taxon>Bacteria</taxon>
        <taxon>Pseudomonadati</taxon>
        <taxon>Bacteroidota</taxon>
        <taxon>Chitinophagia</taxon>
        <taxon>Chitinophagales</taxon>
        <taxon>Chitinophagaceae</taxon>
        <taxon>Chitinophaga</taxon>
    </lineage>
</organism>
<dbReference type="PANTHER" id="PTHR11921">
    <property type="entry name" value="SUCCINATE DEHYDROGENASE IRON-SULFUR PROTEIN"/>
    <property type="match status" value="1"/>
</dbReference>
<dbReference type="STRING" id="1419482.SAMN05444266_106525"/>
<evidence type="ECO:0000259" key="4">
    <source>
        <dbReference type="PROSITE" id="PS51379"/>
    </source>
</evidence>
<dbReference type="Pfam" id="PF13085">
    <property type="entry name" value="Fer2_3"/>
    <property type="match status" value="1"/>
</dbReference>
<dbReference type="InterPro" id="IPR009051">
    <property type="entry name" value="Helical_ferredxn"/>
</dbReference>
<comment type="cofactor">
    <cofactor evidence="1">
        <name>[3Fe-4S] cluster</name>
        <dbReference type="ChEBI" id="CHEBI:21137"/>
    </cofactor>
</comment>
<dbReference type="SUPFAM" id="SSF54292">
    <property type="entry name" value="2Fe-2S ferredoxin-like"/>
    <property type="match status" value="1"/>
</dbReference>
<evidence type="ECO:0000256" key="3">
    <source>
        <dbReference type="ARBA" id="ARBA00034078"/>
    </source>
</evidence>
<dbReference type="GO" id="GO:0009060">
    <property type="term" value="P:aerobic respiration"/>
    <property type="evidence" value="ECO:0007669"/>
    <property type="project" value="TreeGrafter"/>
</dbReference>
<dbReference type="Gene3D" id="3.10.20.30">
    <property type="match status" value="1"/>
</dbReference>
<accession>A0A1M7GFH1</accession>
<dbReference type="AlphaFoldDB" id="A0A1M7GFH1"/>
<dbReference type="InterPro" id="IPR017896">
    <property type="entry name" value="4Fe4S_Fe-S-bd"/>
</dbReference>
<dbReference type="Proteomes" id="UP000184420">
    <property type="component" value="Unassembled WGS sequence"/>
</dbReference>
<dbReference type="PROSITE" id="PS51379">
    <property type="entry name" value="4FE4S_FER_2"/>
    <property type="match status" value="1"/>
</dbReference>
<dbReference type="InterPro" id="IPR012675">
    <property type="entry name" value="Beta-grasp_dom_sf"/>
</dbReference>
<comment type="similarity">
    <text evidence="2">Belongs to the succinate dehydrogenase/fumarate reductase iron-sulfur protein family.</text>
</comment>
<dbReference type="PANTHER" id="PTHR11921:SF41">
    <property type="entry name" value="SUCCINATE DEHYDROGENASE"/>
    <property type="match status" value="1"/>
</dbReference>
<dbReference type="InterPro" id="IPR006058">
    <property type="entry name" value="2Fe2S_fd_BS"/>
</dbReference>
<comment type="cofactor">
    <cofactor evidence="3">
        <name>[2Fe-2S] cluster</name>
        <dbReference type="ChEBI" id="CHEBI:190135"/>
    </cofactor>
</comment>
<evidence type="ECO:0000313" key="6">
    <source>
        <dbReference type="Proteomes" id="UP000184420"/>
    </source>
</evidence>
<protein>
    <submittedName>
        <fullName evidence="5">Succinate dehydrogenase / fumarate reductase iron-sulfur subunit</fullName>
    </submittedName>
</protein>
<evidence type="ECO:0000256" key="1">
    <source>
        <dbReference type="ARBA" id="ARBA00001927"/>
    </source>
</evidence>
<gene>
    <name evidence="5" type="ORF">SAMN05444266_106525</name>
</gene>
<feature type="domain" description="4Fe-4S ferredoxin-type" evidence="4">
    <location>
        <begin position="155"/>
        <end position="185"/>
    </location>
</feature>
<dbReference type="GO" id="GO:0051537">
    <property type="term" value="F:2 iron, 2 sulfur cluster binding"/>
    <property type="evidence" value="ECO:0007669"/>
    <property type="project" value="InterPro"/>
</dbReference>
<dbReference type="NCBIfam" id="NF005746">
    <property type="entry name" value="PRK07570.1"/>
    <property type="match status" value="1"/>
</dbReference>
<dbReference type="PROSITE" id="PS00197">
    <property type="entry name" value="2FE2S_FER_1"/>
    <property type="match status" value="1"/>
</dbReference>
<dbReference type="InterPro" id="IPR050573">
    <property type="entry name" value="SDH/FRD_Iron-Sulfur"/>
</dbReference>